<evidence type="ECO:0000313" key="2">
    <source>
        <dbReference type="Proteomes" id="UP000019146"/>
    </source>
</evidence>
<dbReference type="KEGG" id="bcai:K788_0005674"/>
<dbReference type="Proteomes" id="UP000019146">
    <property type="component" value="Chromosome 2"/>
</dbReference>
<sequence length="337" mass="36733">MGLLTRLFHRDSSSVPPMAAARIDEAIGRIVAIHPRIAVVSRYRHRLTQPVAVTLEYADELMASLPATLDASADAWAGNPSLRAFFATPDDIADTFGRSQEVRAFFESNPDAVDVHGTLGMALTERHVLGVALDGDTLHHDVAQTTLSFGDHRVRVCGRTETSLREEIGRRLIDQLALEGLSMLASTRAARLARGRELMQERVALLHRGGTGLASVAGGGDAVEASELAHVQTQIAQNAESLAALRVPTNIVEHELEGICEVFGKPAEYVYIKSRHIRIDMMNVVREGEAKGGNDIEFHFVRVPGVTPQMRAFALVRFRRSDLPPGGLRIDAAMRAL</sequence>
<evidence type="ECO:0000313" key="1">
    <source>
        <dbReference type="EMBL" id="ALL66519.1"/>
    </source>
</evidence>
<accession>A0A0P0RDQ0</accession>
<name>A0A0P0RDQ0_9BURK</name>
<proteinExistence type="predicted"/>
<protein>
    <submittedName>
        <fullName evidence="1">Uncharacterized protein</fullName>
    </submittedName>
</protein>
<organism evidence="1 2">
    <name type="scientific">Paraburkholderia caribensis MBA4</name>
    <dbReference type="NCBI Taxonomy" id="1323664"/>
    <lineage>
        <taxon>Bacteria</taxon>
        <taxon>Pseudomonadati</taxon>
        <taxon>Pseudomonadota</taxon>
        <taxon>Betaproteobacteria</taxon>
        <taxon>Burkholderiales</taxon>
        <taxon>Burkholderiaceae</taxon>
        <taxon>Paraburkholderia</taxon>
    </lineage>
</organism>
<reference evidence="1 2" key="1">
    <citation type="journal article" date="2014" name="Genome Announc.">
        <title>Draft Genome Sequence of the Haloacid-Degrading Burkholderia caribensis Strain MBA4.</title>
        <authorList>
            <person name="Pan Y."/>
            <person name="Kong K.F."/>
            <person name="Tsang J.S."/>
        </authorList>
    </citation>
    <scope>NUCLEOTIDE SEQUENCE [LARGE SCALE GENOMIC DNA]</scope>
    <source>
        <strain evidence="1 2">MBA4</strain>
    </source>
</reference>
<dbReference type="RefSeq" id="WP_035987824.1">
    <property type="nucleotide sequence ID" value="NZ_CP012747.1"/>
</dbReference>
<gene>
    <name evidence="1" type="ORF">K788_0005674</name>
</gene>
<dbReference type="AlphaFoldDB" id="A0A0P0RDQ0"/>
<dbReference type="EMBL" id="CP012747">
    <property type="protein sequence ID" value="ALL66519.1"/>
    <property type="molecule type" value="Genomic_DNA"/>
</dbReference>
<dbReference type="GeneID" id="69970473"/>